<protein>
    <submittedName>
        <fullName evidence="2">Uncharacterized protein</fullName>
    </submittedName>
</protein>
<name>A0AAU7D922_9BACT</name>
<dbReference type="KEGG" id="epl:P4G45_15645"/>
<reference evidence="2" key="1">
    <citation type="submission" date="2023-03" db="EMBL/GenBank/DDBJ databases">
        <title>Edaphobacter sp.</title>
        <authorList>
            <person name="Huber K.J."/>
            <person name="Papendorf J."/>
            <person name="Pilke C."/>
            <person name="Bunk B."/>
            <person name="Sproeer C."/>
            <person name="Pester M."/>
        </authorList>
    </citation>
    <scope>NUCLEOTIDE SEQUENCE</scope>
    <source>
        <strain evidence="1">DSM 109919</strain>
        <strain evidence="2">DSM 109920</strain>
    </source>
</reference>
<proteinExistence type="predicted"/>
<accession>A0AAU7D922</accession>
<evidence type="ECO:0000313" key="1">
    <source>
        <dbReference type="EMBL" id="XBH09901.1"/>
    </source>
</evidence>
<organism evidence="2">
    <name type="scientific">Edaphobacter paludis</name>
    <dbReference type="NCBI Taxonomy" id="3035702"/>
    <lineage>
        <taxon>Bacteria</taxon>
        <taxon>Pseudomonadati</taxon>
        <taxon>Acidobacteriota</taxon>
        <taxon>Terriglobia</taxon>
        <taxon>Terriglobales</taxon>
        <taxon>Acidobacteriaceae</taxon>
        <taxon>Edaphobacter</taxon>
    </lineage>
</organism>
<sequence length="85" mass="9654">MTSLLRFLVQLEDVPRSFEIDGVSVDDHLVFSGVVRDAVHIFHEVAMGSKRIDDKVDVYHVGLEDGRRVEVVLLEQFASLRCQLT</sequence>
<dbReference type="RefSeq" id="WP_348267409.1">
    <property type="nucleotide sequence ID" value="NZ_CP121194.1"/>
</dbReference>
<accession>A0AAU7CZ20</accession>
<dbReference type="EMBL" id="CP121194">
    <property type="protein sequence ID" value="XBH09901.1"/>
    <property type="molecule type" value="Genomic_DNA"/>
</dbReference>
<evidence type="ECO:0000313" key="2">
    <source>
        <dbReference type="EMBL" id="XBH13336.1"/>
    </source>
</evidence>
<dbReference type="EMBL" id="CP121195">
    <property type="protein sequence ID" value="XBH13336.1"/>
    <property type="molecule type" value="Genomic_DNA"/>
</dbReference>
<gene>
    <name evidence="1" type="ORF">P4G45_15645</name>
    <name evidence="2" type="ORF">P8936_16855</name>
</gene>
<dbReference type="AlphaFoldDB" id="A0AAU7D922"/>